<evidence type="ECO:0000256" key="4">
    <source>
        <dbReference type="ARBA" id="ARBA00022827"/>
    </source>
</evidence>
<reference evidence="7 8" key="1">
    <citation type="submission" date="2019-08" db="EMBL/GenBank/DDBJ databases">
        <title>In-depth cultivation of the pig gut microbiome towards novel bacterial diversity and tailored functional studies.</title>
        <authorList>
            <person name="Wylensek D."/>
            <person name="Hitch T.C.A."/>
            <person name="Clavel T."/>
        </authorList>
    </citation>
    <scope>NUCLEOTIDE SEQUENCE [LARGE SCALE GENOMIC DNA]</scope>
    <source>
        <strain evidence="7 8">WCA-693-APC-5D-A</strain>
    </source>
</reference>
<dbReference type="GO" id="GO:0035999">
    <property type="term" value="P:tetrahydrofolate interconversion"/>
    <property type="evidence" value="ECO:0007669"/>
    <property type="project" value="UniProtKB-UniPathway"/>
</dbReference>
<accession>A0A6I2UCK5</accession>
<comment type="cofactor">
    <cofactor evidence="1 6">
        <name>FAD</name>
        <dbReference type="ChEBI" id="CHEBI:57692"/>
    </cofactor>
</comment>
<name>A0A6I2UCK5_9FIRM</name>
<keyword evidence="3 6" id="KW-0285">Flavoprotein</keyword>
<dbReference type="GO" id="GO:0004489">
    <property type="term" value="F:methylenetetrahydrofolate reductase [NAD(P)H] activity"/>
    <property type="evidence" value="ECO:0007669"/>
    <property type="project" value="InterPro"/>
</dbReference>
<dbReference type="InterPro" id="IPR029041">
    <property type="entry name" value="FAD-linked_oxidoreductase-like"/>
</dbReference>
<comment type="caution">
    <text evidence="7">The sequence shown here is derived from an EMBL/GenBank/DDBJ whole genome shotgun (WGS) entry which is preliminary data.</text>
</comment>
<dbReference type="EMBL" id="VUNR01000002">
    <property type="protein sequence ID" value="MSU07585.1"/>
    <property type="molecule type" value="Genomic_DNA"/>
</dbReference>
<dbReference type="GeneID" id="96777493"/>
<dbReference type="GO" id="GO:0006555">
    <property type="term" value="P:methionine metabolic process"/>
    <property type="evidence" value="ECO:0007669"/>
    <property type="project" value="InterPro"/>
</dbReference>
<evidence type="ECO:0000256" key="2">
    <source>
        <dbReference type="ARBA" id="ARBA00004777"/>
    </source>
</evidence>
<keyword evidence="8" id="KW-1185">Reference proteome</keyword>
<evidence type="ECO:0000313" key="8">
    <source>
        <dbReference type="Proteomes" id="UP000433181"/>
    </source>
</evidence>
<dbReference type="SUPFAM" id="SSF51730">
    <property type="entry name" value="FAD-linked oxidoreductase"/>
    <property type="match status" value="1"/>
</dbReference>
<protein>
    <recommendedName>
        <fullName evidence="6">Methylenetetrahydrofolate reductase</fullName>
    </recommendedName>
</protein>
<evidence type="ECO:0000256" key="1">
    <source>
        <dbReference type="ARBA" id="ARBA00001974"/>
    </source>
</evidence>
<dbReference type="Proteomes" id="UP000433181">
    <property type="component" value="Unassembled WGS sequence"/>
</dbReference>
<evidence type="ECO:0000256" key="5">
    <source>
        <dbReference type="ARBA" id="ARBA00023002"/>
    </source>
</evidence>
<dbReference type="RefSeq" id="WP_277006813.1">
    <property type="nucleotide sequence ID" value="NZ_JAQXJM010000033.1"/>
</dbReference>
<comment type="pathway">
    <text evidence="2 6">One-carbon metabolism; tetrahydrofolate interconversion.</text>
</comment>
<dbReference type="Pfam" id="PF02219">
    <property type="entry name" value="MTHFR"/>
    <property type="match status" value="1"/>
</dbReference>
<dbReference type="AlphaFoldDB" id="A0A6I2UCK5"/>
<proteinExistence type="inferred from homology"/>
<gene>
    <name evidence="7" type="ORF">FYJ84_01045</name>
</gene>
<keyword evidence="5 6" id="KW-0560">Oxidoreductase</keyword>
<evidence type="ECO:0000313" key="7">
    <source>
        <dbReference type="EMBL" id="MSU07585.1"/>
    </source>
</evidence>
<keyword evidence="4 6" id="KW-0274">FAD</keyword>
<sequence>MGRISVELVPRSPEGLREDLQMIKDNIHGVDLINIPDLLRFETRSWQGAAIAQDFYPAVMPHIRAIDVDLTQPLAMRPELRQSGITEVLVIEGDPPQDMSHKFYPTVTTDVIQKFHQEMPEVKVYAGIDQYRGSMRQELYRIQRKLQAGAVGFFTQPFFDMRLLEMYADMLQGQNVYWGITPIASERSKSYWELKNNVIFPRDFEPTLEWSIYFGRKVKGFIETTGDNLYLMPIKGNLQAYLEGILGSQPE</sequence>
<comment type="similarity">
    <text evidence="6">Belongs to the methylenetetrahydrofolate reductase family.</text>
</comment>
<dbReference type="UniPathway" id="UPA00193"/>
<evidence type="ECO:0000256" key="3">
    <source>
        <dbReference type="ARBA" id="ARBA00022630"/>
    </source>
</evidence>
<organism evidence="7 8">
    <name type="scientific">Anaerovibrio slackiae</name>
    <dbReference type="NCBI Taxonomy" id="2652309"/>
    <lineage>
        <taxon>Bacteria</taxon>
        <taxon>Bacillati</taxon>
        <taxon>Bacillota</taxon>
        <taxon>Negativicutes</taxon>
        <taxon>Selenomonadales</taxon>
        <taxon>Selenomonadaceae</taxon>
        <taxon>Anaerovibrio</taxon>
    </lineage>
</organism>
<evidence type="ECO:0000256" key="6">
    <source>
        <dbReference type="RuleBase" id="RU003862"/>
    </source>
</evidence>
<dbReference type="Gene3D" id="3.20.20.220">
    <property type="match status" value="1"/>
</dbReference>
<dbReference type="InterPro" id="IPR003171">
    <property type="entry name" value="Mehydrof_redctse-like"/>
</dbReference>